<comment type="similarity">
    <text evidence="4">Belongs to the BamC family.</text>
</comment>
<keyword evidence="4" id="KW-0449">Lipoprotein</keyword>
<dbReference type="OrthoDB" id="5686855at2"/>
<dbReference type="InterPro" id="IPR014524">
    <property type="entry name" value="BamC"/>
</dbReference>
<dbReference type="PIRSF" id="PIRSF026343">
    <property type="entry name" value="NlpB"/>
    <property type="match status" value="1"/>
</dbReference>
<evidence type="ECO:0000256" key="1">
    <source>
        <dbReference type="ARBA" id="ARBA00022729"/>
    </source>
</evidence>
<evidence type="ECO:0000313" key="6">
    <source>
        <dbReference type="Proteomes" id="UP000335415"/>
    </source>
</evidence>
<comment type="subunit">
    <text evidence="4">Part of the Bam complex, which is composed of the outer membrane protein BamA, and four lipoproteins BamB, BamC, BamD and BamE.</text>
</comment>
<dbReference type="GO" id="GO:0051205">
    <property type="term" value="P:protein insertion into membrane"/>
    <property type="evidence" value="ECO:0007669"/>
    <property type="project" value="UniProtKB-UniRule"/>
</dbReference>
<keyword evidence="6" id="KW-1185">Reference proteome</keyword>
<comment type="subcellular location">
    <subcellularLocation>
        <location evidence="4">Cell outer membrane</location>
        <topology evidence="4">Lipid-anchor</topology>
    </subcellularLocation>
</comment>
<dbReference type="Gene3D" id="3.30.530.50">
    <property type="match status" value="1"/>
</dbReference>
<comment type="function">
    <text evidence="4">Part of the outer membrane protein assembly complex, which is involved in assembly and insertion of beta-barrel proteins into the outer membrane.</text>
</comment>
<dbReference type="Proteomes" id="UP000335415">
    <property type="component" value="Unassembled WGS sequence"/>
</dbReference>
<keyword evidence="2 4" id="KW-0472">Membrane</keyword>
<proteinExistence type="inferred from homology"/>
<comment type="caution">
    <text evidence="5">The sequence shown here is derived from an EMBL/GenBank/DDBJ whole genome shotgun (WGS) entry which is preliminary data.</text>
</comment>
<dbReference type="HAMAP" id="MF_00924">
    <property type="entry name" value="OM_assembly_BamC"/>
    <property type="match status" value="1"/>
</dbReference>
<dbReference type="Gene3D" id="3.30.310.170">
    <property type="entry name" value="Outer membrane protein assembly factor BamC"/>
    <property type="match status" value="1"/>
</dbReference>
<protein>
    <recommendedName>
        <fullName evidence="4">Outer membrane protein assembly factor BamC</fullName>
    </recommendedName>
</protein>
<organism evidence="5 6">
    <name type="scientific">Affinibrenneria salicis</name>
    <dbReference type="NCBI Taxonomy" id="2590031"/>
    <lineage>
        <taxon>Bacteria</taxon>
        <taxon>Pseudomonadati</taxon>
        <taxon>Pseudomonadota</taxon>
        <taxon>Gammaproteobacteria</taxon>
        <taxon>Enterobacterales</taxon>
        <taxon>Pectobacteriaceae</taxon>
        <taxon>Affinibrenneria</taxon>
    </lineage>
</organism>
<dbReference type="GO" id="GO:0009279">
    <property type="term" value="C:cell outer membrane"/>
    <property type="evidence" value="ECO:0007669"/>
    <property type="project" value="UniProtKB-SubCell"/>
</dbReference>
<dbReference type="GO" id="GO:0043165">
    <property type="term" value="P:Gram-negative-bacterium-type cell outer membrane assembly"/>
    <property type="evidence" value="ECO:0007669"/>
    <property type="project" value="UniProtKB-UniRule"/>
</dbReference>
<evidence type="ECO:0000256" key="3">
    <source>
        <dbReference type="ARBA" id="ARBA00023237"/>
    </source>
</evidence>
<reference evidence="5 6" key="1">
    <citation type="submission" date="2019-09" db="EMBL/GenBank/DDBJ databases">
        <authorList>
            <person name="Li Y."/>
        </authorList>
    </citation>
    <scope>NUCLEOTIDE SEQUENCE [LARGE SCALE GENOMIC DNA]</scope>
    <source>
        <strain evidence="5 6">L3-3HA</strain>
    </source>
</reference>
<name>A0A5J5G098_9GAMM</name>
<keyword evidence="1 4" id="KW-0732">Signal</keyword>
<dbReference type="InterPro" id="IPR010653">
    <property type="entry name" value="NlpB/DapX"/>
</dbReference>
<dbReference type="PROSITE" id="PS51257">
    <property type="entry name" value="PROKAR_LIPOPROTEIN"/>
    <property type="match status" value="1"/>
</dbReference>
<dbReference type="NCBIfam" id="NF008674">
    <property type="entry name" value="PRK11679.1"/>
    <property type="match status" value="1"/>
</dbReference>
<sequence>MTYSVQKSMVAKVVGVSLVMLLSACSSDQRYKRQVSGDESYLDVPAPKALQTPAGMILPVQNGDYDVAAATQNGATGKALDIRPPVQSLALLNGSRAQFAGDTATLLLENNAQNSQLWSQINRVVQEKGFPVASRQDGNQSLTTDWVKWTREDEDFQYQGRYQITVQQQGYQQALSVRLLALQQQDKSVSDPVQIQRYTGVMLNTLTESLDKQATLRENALANRSAGALDVQSGADETGLPLLIARAPYTVVWERLPAALQRVGMTVNDRSRPQGTVAITYRAPGSDSWEALGARDPQLTNGDYKLQLGDLDNRSSLQFTDSKGRTLTQSQNDALVAVFQAAFSQTRTTHE</sequence>
<dbReference type="AlphaFoldDB" id="A0A5J5G098"/>
<keyword evidence="3 4" id="KW-0998">Cell outer membrane</keyword>
<gene>
    <name evidence="4 5" type="primary">bamC</name>
    <name evidence="5" type="ORF">FJU30_11830</name>
</gene>
<keyword evidence="4" id="KW-0564">Palmitate</keyword>
<accession>A0A5J5G098</accession>
<evidence type="ECO:0000256" key="4">
    <source>
        <dbReference type="HAMAP-Rule" id="MF_00924"/>
    </source>
</evidence>
<dbReference type="RefSeq" id="WP_150435171.1">
    <property type="nucleotide sequence ID" value="NZ_VYKJ01000005.1"/>
</dbReference>
<dbReference type="InterPro" id="IPR042268">
    <property type="entry name" value="BamC_C"/>
</dbReference>
<dbReference type="Pfam" id="PF06804">
    <property type="entry name" value="Lipoprotein_18"/>
    <property type="match status" value="1"/>
</dbReference>
<evidence type="ECO:0000313" key="5">
    <source>
        <dbReference type="EMBL" id="KAA8999971.1"/>
    </source>
</evidence>
<evidence type="ECO:0000256" key="2">
    <source>
        <dbReference type="ARBA" id="ARBA00023136"/>
    </source>
</evidence>
<dbReference type="EMBL" id="VYKJ01000005">
    <property type="protein sequence ID" value="KAA8999971.1"/>
    <property type="molecule type" value="Genomic_DNA"/>
</dbReference>